<protein>
    <submittedName>
        <fullName evidence="1">Uncharacterized protein</fullName>
    </submittedName>
</protein>
<keyword evidence="2" id="KW-1185">Reference proteome</keyword>
<evidence type="ECO:0000313" key="2">
    <source>
        <dbReference type="Proteomes" id="UP001054945"/>
    </source>
</evidence>
<dbReference type="Proteomes" id="UP001054945">
    <property type="component" value="Unassembled WGS sequence"/>
</dbReference>
<sequence length="342" mass="37774">MLPKQYCDHVNKAVLQPCYQSSTATMLPKQYCNHVSKAVLQPCYQSSTAIMLPEQYCDHVTKAVLQSCHQNRYDLESGRFDPLLVRTSRAPAEAAIKLAFSGPTSHSALEPRILHAAMFPLALLLLFLLPLVHCDADDECQPGFADTCFTSVTDDLKYMLNLKQMTAVNVSMEAVHDLCLALDDSLNCTTDIIESDCESDDGRGRFEAWVRALRGAYAHLCGGTQHPRFKKLLQAIPCWSLEDFVLCWTEDLKMTHVQDLLHTEINAMECKKIHGAMKRCNKMATVSSCREQEDVSVEVGALVQAFFVASDCRPAGPPADRATSSALSSAAALAMLLLLMPL</sequence>
<proteinExistence type="predicted"/>
<reference evidence="1 2" key="1">
    <citation type="submission" date="2021-06" db="EMBL/GenBank/DDBJ databases">
        <title>Caerostris extrusa draft genome.</title>
        <authorList>
            <person name="Kono N."/>
            <person name="Arakawa K."/>
        </authorList>
    </citation>
    <scope>NUCLEOTIDE SEQUENCE [LARGE SCALE GENOMIC DNA]</scope>
</reference>
<evidence type="ECO:0000313" key="1">
    <source>
        <dbReference type="EMBL" id="GIY21555.1"/>
    </source>
</evidence>
<name>A0AAV4RIN5_CAEEX</name>
<comment type="caution">
    <text evidence="1">The sequence shown here is derived from an EMBL/GenBank/DDBJ whole genome shotgun (WGS) entry which is preliminary data.</text>
</comment>
<organism evidence="1 2">
    <name type="scientific">Caerostris extrusa</name>
    <name type="common">Bark spider</name>
    <name type="synonym">Caerostris bankana</name>
    <dbReference type="NCBI Taxonomy" id="172846"/>
    <lineage>
        <taxon>Eukaryota</taxon>
        <taxon>Metazoa</taxon>
        <taxon>Ecdysozoa</taxon>
        <taxon>Arthropoda</taxon>
        <taxon>Chelicerata</taxon>
        <taxon>Arachnida</taxon>
        <taxon>Araneae</taxon>
        <taxon>Araneomorphae</taxon>
        <taxon>Entelegynae</taxon>
        <taxon>Araneoidea</taxon>
        <taxon>Araneidae</taxon>
        <taxon>Caerostris</taxon>
    </lineage>
</organism>
<dbReference type="EMBL" id="BPLR01008029">
    <property type="protein sequence ID" value="GIY21555.1"/>
    <property type="molecule type" value="Genomic_DNA"/>
</dbReference>
<dbReference type="AlphaFoldDB" id="A0AAV4RIN5"/>
<gene>
    <name evidence="1" type="primary">DAPPUDRAFT_96952</name>
    <name evidence="1" type="ORF">CEXT_221541</name>
</gene>
<accession>A0AAV4RIN5</accession>